<organism evidence="1 2">
    <name type="scientific">Celeribacter marinus</name>
    <dbReference type="NCBI Taxonomy" id="1397108"/>
    <lineage>
        <taxon>Bacteria</taxon>
        <taxon>Pseudomonadati</taxon>
        <taxon>Pseudomonadota</taxon>
        <taxon>Alphaproteobacteria</taxon>
        <taxon>Rhodobacterales</taxon>
        <taxon>Roseobacteraceae</taxon>
        <taxon>Celeribacter</taxon>
    </lineage>
</organism>
<dbReference type="OrthoDB" id="7875520at2"/>
<accession>A0A0N9ZG04</accession>
<evidence type="ECO:0000313" key="2">
    <source>
        <dbReference type="Proteomes" id="UP000064920"/>
    </source>
</evidence>
<sequence>MKPIIALFAFILMIALIGAHGLGFAAMLQVAYGAICAMALLISATFFWLWHERATPLALGMSLSWAGTGLTIGWWWLMRVLNDPAWGMEAALLFVFLSLLICGAVVHFAVIQGSFGLRGISFMWPVVGAFTMSICVLLIF</sequence>
<dbReference type="KEGG" id="cmar:IMCC12053_739"/>
<proteinExistence type="predicted"/>
<gene>
    <name evidence="1" type="ORF">IMCC12053_739</name>
</gene>
<keyword evidence="2" id="KW-1185">Reference proteome</keyword>
<reference evidence="1 2" key="1">
    <citation type="submission" date="2015-05" db="EMBL/GenBank/DDBJ databases">
        <authorList>
            <person name="Wang D.B."/>
            <person name="Wang M."/>
        </authorList>
    </citation>
    <scope>NUCLEOTIDE SEQUENCE [LARGE SCALE GENOMIC DNA]</scope>
    <source>
        <strain evidence="1 2">IMCC 12053</strain>
    </source>
</reference>
<dbReference type="AlphaFoldDB" id="A0A0N9ZG04"/>
<dbReference type="EMBL" id="CP012023">
    <property type="protein sequence ID" value="ALI54687.1"/>
    <property type="molecule type" value="Genomic_DNA"/>
</dbReference>
<evidence type="ECO:0000313" key="1">
    <source>
        <dbReference type="EMBL" id="ALI54687.1"/>
    </source>
</evidence>
<name>A0A0N9ZG04_9RHOB</name>
<dbReference type="RefSeq" id="WP_062215812.1">
    <property type="nucleotide sequence ID" value="NZ_CP012023.1"/>
</dbReference>
<dbReference type="STRING" id="1397108.IMCC12053_739"/>
<dbReference type="PATRIC" id="fig|1397108.4.peg.765"/>
<dbReference type="Proteomes" id="UP000064920">
    <property type="component" value="Chromosome"/>
</dbReference>
<protein>
    <submittedName>
        <fullName evidence="1">Uncharacterized protein</fullName>
    </submittedName>
</protein>